<dbReference type="InterPro" id="IPR046350">
    <property type="entry name" value="Cystatin_sf"/>
</dbReference>
<dbReference type="InterPro" id="IPR029562">
    <property type="entry name" value="Chemerin"/>
</dbReference>
<dbReference type="SUPFAM" id="SSF54403">
    <property type="entry name" value="Cystatin/monellin"/>
    <property type="match status" value="1"/>
</dbReference>
<evidence type="ECO:0000313" key="12">
    <source>
        <dbReference type="Xenbase" id="XB-GENE-6488085"/>
    </source>
</evidence>
<keyword evidence="6" id="KW-0221">Differentiation</keyword>
<dbReference type="Xenbase" id="XB-GENE-6488085">
    <property type="gene designation" value="rarres2.L"/>
</dbReference>
<dbReference type="CTD" id="108718663"/>
<evidence type="ECO:0000256" key="2">
    <source>
        <dbReference type="ARBA" id="ARBA00018808"/>
    </source>
</evidence>
<dbReference type="GO" id="GO:0050994">
    <property type="term" value="P:regulation of lipid catabolic process"/>
    <property type="evidence" value="ECO:0000318"/>
    <property type="project" value="GO_Central"/>
</dbReference>
<evidence type="ECO:0000256" key="3">
    <source>
        <dbReference type="ARBA" id="ARBA00022500"/>
    </source>
</evidence>
<keyword evidence="4" id="KW-0964">Secreted</keyword>
<keyword evidence="5" id="KW-0732">Signal</keyword>
<dbReference type="KEGG" id="xla:108718663"/>
<name>A0A1L8FUQ9_XENLA</name>
<gene>
    <name evidence="11 12" type="primary">rarres2.L</name>
</gene>
<evidence type="ECO:0000256" key="9">
    <source>
        <dbReference type="ARBA" id="ARBA00032785"/>
    </source>
</evidence>
<evidence type="ECO:0000256" key="8">
    <source>
        <dbReference type="ARBA" id="ARBA00023198"/>
    </source>
</evidence>
<keyword evidence="10" id="KW-1185">Reference proteome</keyword>
<dbReference type="Bgee" id="108718663">
    <property type="expression patterns" value="Expressed in liver and 15 other cell types or tissues"/>
</dbReference>
<organism evidence="10 11">
    <name type="scientific">Xenopus laevis</name>
    <name type="common">African clawed frog</name>
    <dbReference type="NCBI Taxonomy" id="8355"/>
    <lineage>
        <taxon>Eukaryota</taxon>
        <taxon>Metazoa</taxon>
        <taxon>Chordata</taxon>
        <taxon>Craniata</taxon>
        <taxon>Vertebrata</taxon>
        <taxon>Euteleostomi</taxon>
        <taxon>Amphibia</taxon>
        <taxon>Batrachia</taxon>
        <taxon>Anura</taxon>
        <taxon>Pipoidea</taxon>
        <taxon>Pipidae</taxon>
        <taxon>Xenopodinae</taxon>
        <taxon>Xenopus</taxon>
        <taxon>Xenopus</taxon>
    </lineage>
</organism>
<dbReference type="GO" id="GO:0030154">
    <property type="term" value="P:cell differentiation"/>
    <property type="evidence" value="ECO:0007669"/>
    <property type="project" value="UniProtKB-KW"/>
</dbReference>
<dbReference type="GO" id="GO:0045087">
    <property type="term" value="P:innate immune response"/>
    <property type="evidence" value="ECO:0000318"/>
    <property type="project" value="GO_Central"/>
</dbReference>
<dbReference type="PANTHER" id="PTHR15106:SF2">
    <property type="entry name" value="RETINOIC ACID RECEPTOR RESPONDER PROTEIN 2"/>
    <property type="match status" value="1"/>
</dbReference>
<dbReference type="RefSeq" id="XP_018122490.1">
    <property type="nucleotide sequence ID" value="XM_018267001.2"/>
</dbReference>
<dbReference type="GO" id="GO:0005102">
    <property type="term" value="F:signaling receptor binding"/>
    <property type="evidence" value="ECO:0000318"/>
    <property type="project" value="GO_Central"/>
</dbReference>
<keyword evidence="11" id="KW-0675">Receptor</keyword>
<evidence type="ECO:0000313" key="10">
    <source>
        <dbReference type="Proteomes" id="UP000186698"/>
    </source>
</evidence>
<evidence type="ECO:0000256" key="6">
    <source>
        <dbReference type="ARBA" id="ARBA00022782"/>
    </source>
</evidence>
<dbReference type="Proteomes" id="UP000186698">
    <property type="component" value="Chromosome 6L"/>
</dbReference>
<dbReference type="AGR" id="Xenbase:XB-GENE-6488085"/>
<proteinExistence type="predicted"/>
<dbReference type="GO" id="GO:0031012">
    <property type="term" value="C:extracellular matrix"/>
    <property type="evidence" value="ECO:0000318"/>
    <property type="project" value="GO_Central"/>
</dbReference>
<evidence type="ECO:0000256" key="7">
    <source>
        <dbReference type="ARBA" id="ARBA00023157"/>
    </source>
</evidence>
<dbReference type="GO" id="GO:0005615">
    <property type="term" value="C:extracellular space"/>
    <property type="evidence" value="ECO:0000318"/>
    <property type="project" value="GO_Central"/>
</dbReference>
<dbReference type="STRING" id="8355.A0A1L8FUQ9"/>
<keyword evidence="8" id="KW-0395">Inflammatory response</keyword>
<evidence type="ECO:0000256" key="4">
    <source>
        <dbReference type="ARBA" id="ARBA00022525"/>
    </source>
</evidence>
<dbReference type="GeneID" id="108718663"/>
<reference evidence="11" key="1">
    <citation type="submission" date="2025-08" db="UniProtKB">
        <authorList>
            <consortium name="RefSeq"/>
        </authorList>
    </citation>
    <scope>IDENTIFICATION</scope>
    <source>
        <strain evidence="11">J_2021</strain>
        <tissue evidence="11">Erythrocytes</tissue>
    </source>
</reference>
<protein>
    <recommendedName>
        <fullName evidence="2">Retinoic acid receptor responder protein 2</fullName>
    </recommendedName>
    <alternativeName>
        <fullName evidence="9">Chemerin</fullName>
    </alternativeName>
</protein>
<dbReference type="PaxDb" id="8355-A0A1L8FUQ9"/>
<accession>A0A1L8FUQ9</accession>
<sequence>MEIVRAWSLLGMVCLLATVRGQVPTEKLSDIQNKALTLLTEDFHNIENIYLRFQVISVLQAAEETFPGGIFVSLHVRKKQTNCVKTELKSKDCRVIKAGRVFNCFSCFKFEHGSLKLLAKAIDCVPDRQVNQELEQKRRQRCRAVEHKNETGLKLPGSLSFVKDQ</sequence>
<dbReference type="GO" id="GO:0006954">
    <property type="term" value="P:inflammatory response"/>
    <property type="evidence" value="ECO:0007669"/>
    <property type="project" value="UniProtKB-KW"/>
</dbReference>
<evidence type="ECO:0000313" key="11">
    <source>
        <dbReference type="RefSeq" id="XP_018122490.1"/>
    </source>
</evidence>
<comment type="subcellular location">
    <subcellularLocation>
        <location evidence="1">Secreted</location>
    </subcellularLocation>
</comment>
<dbReference type="GO" id="GO:0050921">
    <property type="term" value="P:positive regulation of chemotaxis"/>
    <property type="evidence" value="ECO:0000318"/>
    <property type="project" value="GO_Central"/>
</dbReference>
<keyword evidence="7" id="KW-1015">Disulfide bond</keyword>
<evidence type="ECO:0000256" key="1">
    <source>
        <dbReference type="ARBA" id="ARBA00004613"/>
    </source>
</evidence>
<keyword evidence="3" id="KW-0145">Chemotaxis</keyword>
<dbReference type="GO" id="GO:0006935">
    <property type="term" value="P:chemotaxis"/>
    <property type="evidence" value="ECO:0007669"/>
    <property type="project" value="UniProtKB-KW"/>
</dbReference>
<dbReference type="PANTHER" id="PTHR15106">
    <property type="entry name" value="RETINOIC ACID RECEPTOR RESPONDER PROTEIN 2"/>
    <property type="match status" value="1"/>
</dbReference>
<dbReference type="OrthoDB" id="9894305at2759"/>
<evidence type="ECO:0000256" key="5">
    <source>
        <dbReference type="ARBA" id="ARBA00022729"/>
    </source>
</evidence>
<dbReference type="AlphaFoldDB" id="A0A1L8FUQ9"/>